<feature type="compositionally biased region" description="Polar residues" evidence="1">
    <location>
        <begin position="265"/>
        <end position="279"/>
    </location>
</feature>
<dbReference type="SUPFAM" id="SSF57783">
    <property type="entry name" value="Zinc beta-ribbon"/>
    <property type="match status" value="1"/>
</dbReference>
<dbReference type="InterPro" id="IPR013083">
    <property type="entry name" value="Znf_RING/FYVE/PHD"/>
</dbReference>
<dbReference type="InterPro" id="IPR002853">
    <property type="entry name" value="TFIIE_asu"/>
</dbReference>
<evidence type="ECO:0000259" key="2">
    <source>
        <dbReference type="SMART" id="SM00531"/>
    </source>
</evidence>
<name>A0A978VEL1_ZIZJJ</name>
<feature type="region of interest" description="Disordered" evidence="1">
    <location>
        <begin position="342"/>
        <end position="366"/>
    </location>
</feature>
<feature type="compositionally biased region" description="Basic and acidic residues" evidence="1">
    <location>
        <begin position="356"/>
        <end position="366"/>
    </location>
</feature>
<sequence>MQTAKGAKIFSAAVAATADGHHTKEGEEKIKLHTHSYCCLDYAQIYDVVRYRLYRMKKKLKDELEDKNTVQEYICPNCGKRYTALDALRLISMEDEYFHCESCNGELVAESDKLAAQEGGDGDDNARRRRREKLKDMLQKMESILTRVLFAEILYCSLCRDLASYDTQHAKLIAAKTLKMSNSMLLIQVGSDGRRDGDRNIAAGCAGMGMANLPLLHHVALLAFINLVQLKPLMEQLNRVKDLPVPEFGSLQAWEARASAAARSNGDSNGNDPSKSSQGLGYGGTPMPFLGDTKVEVAFSGAEGNGENIKSETENTSLKVLPPWMIKQGMNLTQEQRGEVKQEAKMDGSSAVVEFSDDKKSTIESDDQKNIQDEYVKAYYAALLKKQQELEEAAKKQEELSNPNISNGLSGMSSGRQVGMKSKRDEDEGDDDVDWEEAPVAVSSNEMIFGDRSPQSKQSTYGPSLNLGKITTSTFEFTF</sequence>
<dbReference type="PANTHER" id="PTHR13097">
    <property type="entry name" value="TRANSCRIPTION INITIATION FACTOR IIE, ALPHA SUBUNIT"/>
    <property type="match status" value="1"/>
</dbReference>
<feature type="compositionally biased region" description="Acidic residues" evidence="1">
    <location>
        <begin position="427"/>
        <end position="437"/>
    </location>
</feature>
<dbReference type="PANTHER" id="PTHR13097:SF7">
    <property type="entry name" value="GENERAL TRANSCRIPTION FACTOR IIE SUBUNIT 1"/>
    <property type="match status" value="1"/>
</dbReference>
<dbReference type="GO" id="GO:0006367">
    <property type="term" value="P:transcription initiation at RNA polymerase II promoter"/>
    <property type="evidence" value="ECO:0007669"/>
    <property type="project" value="InterPro"/>
</dbReference>
<evidence type="ECO:0000313" key="4">
    <source>
        <dbReference type="Proteomes" id="UP000813462"/>
    </source>
</evidence>
<dbReference type="EMBL" id="JAEACU010000005">
    <property type="protein sequence ID" value="KAH7528800.1"/>
    <property type="molecule type" value="Genomic_DNA"/>
</dbReference>
<reference evidence="3" key="1">
    <citation type="journal article" date="2021" name="Front. Plant Sci.">
        <title>Chromosome-Scale Genome Assembly for Chinese Sour Jujube and Insights Into Its Genome Evolution and Domestication Signature.</title>
        <authorList>
            <person name="Shen L.-Y."/>
            <person name="Luo H."/>
            <person name="Wang X.-L."/>
            <person name="Wang X.-M."/>
            <person name="Qiu X.-J."/>
            <person name="Liu H."/>
            <person name="Zhou S.-S."/>
            <person name="Jia K.-H."/>
            <person name="Nie S."/>
            <person name="Bao Y.-T."/>
            <person name="Zhang R.-G."/>
            <person name="Yun Q.-Z."/>
            <person name="Chai Y.-H."/>
            <person name="Lu J.-Y."/>
            <person name="Li Y."/>
            <person name="Zhao S.-W."/>
            <person name="Mao J.-F."/>
            <person name="Jia S.-G."/>
            <person name="Mao Y.-M."/>
        </authorList>
    </citation>
    <scope>NUCLEOTIDE SEQUENCE</scope>
    <source>
        <strain evidence="3">AT0</strain>
        <tissue evidence="3">Leaf</tissue>
    </source>
</reference>
<dbReference type="SMART" id="SM00531">
    <property type="entry name" value="TFIIE"/>
    <property type="match status" value="1"/>
</dbReference>
<protein>
    <recommendedName>
        <fullName evidence="2">Transcription initiation factor IIE subunit alpha N-terminal domain-containing protein</fullName>
    </recommendedName>
</protein>
<feature type="domain" description="Transcription initiation factor IIE subunit alpha N-terminal" evidence="2">
    <location>
        <begin position="1"/>
        <end position="121"/>
    </location>
</feature>
<dbReference type="GO" id="GO:0005673">
    <property type="term" value="C:transcription factor TFIIE complex"/>
    <property type="evidence" value="ECO:0007669"/>
    <property type="project" value="TreeGrafter"/>
</dbReference>
<accession>A0A978VEL1</accession>
<feature type="region of interest" description="Disordered" evidence="1">
    <location>
        <begin position="394"/>
        <end position="465"/>
    </location>
</feature>
<organism evidence="3 4">
    <name type="scientific">Ziziphus jujuba var. spinosa</name>
    <dbReference type="NCBI Taxonomy" id="714518"/>
    <lineage>
        <taxon>Eukaryota</taxon>
        <taxon>Viridiplantae</taxon>
        <taxon>Streptophyta</taxon>
        <taxon>Embryophyta</taxon>
        <taxon>Tracheophyta</taxon>
        <taxon>Spermatophyta</taxon>
        <taxon>Magnoliopsida</taxon>
        <taxon>eudicotyledons</taxon>
        <taxon>Gunneridae</taxon>
        <taxon>Pentapetalae</taxon>
        <taxon>rosids</taxon>
        <taxon>fabids</taxon>
        <taxon>Rosales</taxon>
        <taxon>Rhamnaceae</taxon>
        <taxon>Paliureae</taxon>
        <taxon>Ziziphus</taxon>
    </lineage>
</organism>
<proteinExistence type="predicted"/>
<dbReference type="FunFam" id="3.30.40.10:FF:000269">
    <property type="entry name" value="Transcription initiation factor IIE subunit alpha"/>
    <property type="match status" value="1"/>
</dbReference>
<dbReference type="AlphaFoldDB" id="A0A978VEL1"/>
<evidence type="ECO:0000256" key="1">
    <source>
        <dbReference type="SAM" id="MobiDB-lite"/>
    </source>
</evidence>
<gene>
    <name evidence="3" type="ORF">FEM48_Zijuj05G0110700</name>
</gene>
<feature type="region of interest" description="Disordered" evidence="1">
    <location>
        <begin position="259"/>
        <end position="285"/>
    </location>
</feature>
<feature type="compositionally biased region" description="Polar residues" evidence="1">
    <location>
        <begin position="453"/>
        <end position="465"/>
    </location>
</feature>
<dbReference type="Proteomes" id="UP000813462">
    <property type="component" value="Unassembled WGS sequence"/>
</dbReference>
<evidence type="ECO:0000313" key="3">
    <source>
        <dbReference type="EMBL" id="KAH7528800.1"/>
    </source>
</evidence>
<dbReference type="InterPro" id="IPR039997">
    <property type="entry name" value="TFE"/>
</dbReference>
<dbReference type="Gene3D" id="3.30.40.10">
    <property type="entry name" value="Zinc/RING finger domain, C3HC4 (zinc finger)"/>
    <property type="match status" value="1"/>
</dbReference>
<comment type="caution">
    <text evidence="3">The sequence shown here is derived from an EMBL/GenBank/DDBJ whole genome shotgun (WGS) entry which is preliminary data.</text>
</comment>
<feature type="compositionally biased region" description="Polar residues" evidence="1">
    <location>
        <begin position="401"/>
        <end position="416"/>
    </location>
</feature>